<feature type="transmembrane region" description="Helical" evidence="6">
    <location>
        <begin position="315"/>
        <end position="339"/>
    </location>
</feature>
<feature type="transmembrane region" description="Helical" evidence="6">
    <location>
        <begin position="17"/>
        <end position="35"/>
    </location>
</feature>
<evidence type="ECO:0000259" key="7">
    <source>
        <dbReference type="Pfam" id="PF02687"/>
    </source>
</evidence>
<accession>A0A1I3GI60</accession>
<dbReference type="AlphaFoldDB" id="A0A1I3GI60"/>
<dbReference type="EMBL" id="FOQH01000005">
    <property type="protein sequence ID" value="SFI23124.1"/>
    <property type="molecule type" value="Genomic_DNA"/>
</dbReference>
<keyword evidence="5 6" id="KW-0472">Membrane</keyword>
<feature type="transmembrane region" description="Helical" evidence="6">
    <location>
        <begin position="56"/>
        <end position="73"/>
    </location>
</feature>
<dbReference type="RefSeq" id="WP_092860012.1">
    <property type="nucleotide sequence ID" value="NZ_FOQH01000005.1"/>
</dbReference>
<feature type="transmembrane region" description="Helical" evidence="6">
    <location>
        <begin position="360"/>
        <end position="387"/>
    </location>
</feature>
<dbReference type="Proteomes" id="UP000199377">
    <property type="component" value="Unassembled WGS sequence"/>
</dbReference>
<sequence length="440" mass="45450">MTPDDLWRALSDPAQDLALTLALLLPAVVLAALALRGQAPWPLARALLLRFRWTNLLFVGLMALSVGLGGALLSQERALRQAAARAADPFDVIVAAPGDEVRVLLATVYLQPAAALPLLGADALRAIQADPRVSLAAPVAFGDSHDGAPVVGTTTAFLDRLAGPPTEGRPWRSASEALAGAHAAVTLGETIVPAHGHGDAAEPEAHTGAGLTVVGRLPETGGPWDRAILVPIETLWALHGLASGHAPQEGERLGPPFDPDYFPGAPAFVLSGERLADAYAIRARHDREGAMAFFPGATLARLHAVLGDVREAMSLMAVLTQALAAAGVLAGLVALARLFARRFALLRAMGAPRRFVLGVVWLYAACLLGAGCLAGLALGWASAGLVSAAVSARMDMAIRASLGWPEIQLAACAFSAASVLALAPALAAYRRAPVEDLRAG</sequence>
<evidence type="ECO:0000256" key="3">
    <source>
        <dbReference type="ARBA" id="ARBA00022692"/>
    </source>
</evidence>
<feature type="transmembrane region" description="Helical" evidence="6">
    <location>
        <begin position="407"/>
        <end position="429"/>
    </location>
</feature>
<dbReference type="InterPro" id="IPR051125">
    <property type="entry name" value="ABC-4/HrtB_transporter"/>
</dbReference>
<evidence type="ECO:0000256" key="6">
    <source>
        <dbReference type="SAM" id="Phobius"/>
    </source>
</evidence>
<keyword evidence="9" id="KW-1185">Reference proteome</keyword>
<keyword evidence="3 6" id="KW-0812">Transmembrane</keyword>
<name>A0A1I3GI60_9RHOB</name>
<keyword evidence="2" id="KW-1003">Cell membrane</keyword>
<reference evidence="8 9" key="1">
    <citation type="submission" date="2016-10" db="EMBL/GenBank/DDBJ databases">
        <authorList>
            <person name="de Groot N.N."/>
        </authorList>
    </citation>
    <scope>NUCLEOTIDE SEQUENCE [LARGE SCALE GENOMIC DNA]</scope>
    <source>
        <strain evidence="8 9">CGMCC 1.11030</strain>
    </source>
</reference>
<proteinExistence type="predicted"/>
<comment type="subcellular location">
    <subcellularLocation>
        <location evidence="1">Cell membrane</location>
        <topology evidence="1">Multi-pass membrane protein</topology>
    </subcellularLocation>
</comment>
<dbReference type="PANTHER" id="PTHR43738">
    <property type="entry name" value="ABC TRANSPORTER, MEMBRANE PROTEIN"/>
    <property type="match status" value="1"/>
</dbReference>
<evidence type="ECO:0000256" key="1">
    <source>
        <dbReference type="ARBA" id="ARBA00004651"/>
    </source>
</evidence>
<evidence type="ECO:0000313" key="8">
    <source>
        <dbReference type="EMBL" id="SFI23124.1"/>
    </source>
</evidence>
<organism evidence="8 9">
    <name type="scientific">Albimonas pacifica</name>
    <dbReference type="NCBI Taxonomy" id="1114924"/>
    <lineage>
        <taxon>Bacteria</taxon>
        <taxon>Pseudomonadati</taxon>
        <taxon>Pseudomonadota</taxon>
        <taxon>Alphaproteobacteria</taxon>
        <taxon>Rhodobacterales</taxon>
        <taxon>Paracoccaceae</taxon>
        <taxon>Albimonas</taxon>
    </lineage>
</organism>
<dbReference type="GO" id="GO:0005886">
    <property type="term" value="C:plasma membrane"/>
    <property type="evidence" value="ECO:0007669"/>
    <property type="project" value="UniProtKB-SubCell"/>
</dbReference>
<evidence type="ECO:0000313" key="9">
    <source>
        <dbReference type="Proteomes" id="UP000199377"/>
    </source>
</evidence>
<evidence type="ECO:0000256" key="2">
    <source>
        <dbReference type="ARBA" id="ARBA00022475"/>
    </source>
</evidence>
<dbReference type="PANTHER" id="PTHR43738:SF2">
    <property type="entry name" value="ABC TRANSPORTER PERMEASE"/>
    <property type="match status" value="1"/>
</dbReference>
<dbReference type="OrthoDB" id="9784014at2"/>
<protein>
    <submittedName>
        <fullName evidence="8">Putative ABC transport system permease protein</fullName>
    </submittedName>
</protein>
<evidence type="ECO:0000256" key="4">
    <source>
        <dbReference type="ARBA" id="ARBA00022989"/>
    </source>
</evidence>
<dbReference type="Pfam" id="PF02687">
    <property type="entry name" value="FtsX"/>
    <property type="match status" value="1"/>
</dbReference>
<gene>
    <name evidence="8" type="ORF">SAMN05216258_105173</name>
</gene>
<feature type="domain" description="ABC3 transporter permease C-terminal" evidence="7">
    <location>
        <begin position="315"/>
        <end position="430"/>
    </location>
</feature>
<keyword evidence="4 6" id="KW-1133">Transmembrane helix</keyword>
<dbReference type="STRING" id="1114924.SAMN05216258_105173"/>
<dbReference type="InterPro" id="IPR003838">
    <property type="entry name" value="ABC3_permease_C"/>
</dbReference>
<evidence type="ECO:0000256" key="5">
    <source>
        <dbReference type="ARBA" id="ARBA00023136"/>
    </source>
</evidence>